<reference evidence="4" key="1">
    <citation type="journal article" date="2019" name="Int. J. Syst. Evol. Microbiol.">
        <title>The Global Catalogue of Microorganisms (GCM) 10K type strain sequencing project: providing services to taxonomists for standard genome sequencing and annotation.</title>
        <authorList>
            <consortium name="The Broad Institute Genomics Platform"/>
            <consortium name="The Broad Institute Genome Sequencing Center for Infectious Disease"/>
            <person name="Wu L."/>
            <person name="Ma J."/>
        </authorList>
    </citation>
    <scope>NUCLEOTIDE SEQUENCE [LARGE SCALE GENOMIC DNA]</scope>
    <source>
        <strain evidence="4">CCUG 56401</strain>
    </source>
</reference>
<keyword evidence="4" id="KW-1185">Reference proteome</keyword>
<evidence type="ECO:0000313" key="3">
    <source>
        <dbReference type="EMBL" id="MFD0920015.1"/>
    </source>
</evidence>
<dbReference type="PANTHER" id="PTHR43861:SF3">
    <property type="entry name" value="PUTATIVE (AFU_ORTHOLOGUE AFUA_2G14390)-RELATED"/>
    <property type="match status" value="1"/>
</dbReference>
<evidence type="ECO:0000256" key="1">
    <source>
        <dbReference type="ARBA" id="ARBA00022679"/>
    </source>
</evidence>
<dbReference type="Proteomes" id="UP001597018">
    <property type="component" value="Unassembled WGS sequence"/>
</dbReference>
<keyword evidence="3" id="KW-0489">Methyltransferase</keyword>
<comment type="caution">
    <text evidence="3">The sequence shown here is derived from an EMBL/GenBank/DDBJ whole genome shotgun (WGS) entry which is preliminary data.</text>
</comment>
<dbReference type="InterPro" id="IPR013216">
    <property type="entry name" value="Methyltransf_11"/>
</dbReference>
<accession>A0ABW3FT58</accession>
<name>A0ABW3FT58_9PSEU</name>
<dbReference type="RefSeq" id="WP_263247495.1">
    <property type="nucleotide sequence ID" value="NZ_BAABLT010000008.1"/>
</dbReference>
<dbReference type="Pfam" id="PF08241">
    <property type="entry name" value="Methyltransf_11"/>
    <property type="match status" value="1"/>
</dbReference>
<dbReference type="CDD" id="cd02440">
    <property type="entry name" value="AdoMet_MTases"/>
    <property type="match status" value="1"/>
</dbReference>
<dbReference type="InterPro" id="IPR029063">
    <property type="entry name" value="SAM-dependent_MTases_sf"/>
</dbReference>
<evidence type="ECO:0000313" key="4">
    <source>
        <dbReference type="Proteomes" id="UP001597018"/>
    </source>
</evidence>
<dbReference type="GO" id="GO:0032259">
    <property type="term" value="P:methylation"/>
    <property type="evidence" value="ECO:0007669"/>
    <property type="project" value="UniProtKB-KW"/>
</dbReference>
<gene>
    <name evidence="3" type="ORF">ACFQ16_09705</name>
</gene>
<dbReference type="Gene3D" id="3.40.50.150">
    <property type="entry name" value="Vaccinia Virus protein VP39"/>
    <property type="match status" value="1"/>
</dbReference>
<keyword evidence="1" id="KW-0808">Transferase</keyword>
<feature type="domain" description="Methyltransferase type 11" evidence="2">
    <location>
        <begin position="44"/>
        <end position="135"/>
    </location>
</feature>
<sequence>MTYLLDPAWHAEKTRLDDLAAHYDPGTAAVFDRIGVAPGWRCADIGAGGGSVVEMLADRVGPGGHVLAVDNDTRYLEPLAGGQVEVLAADITADPLPADHFDLVHARLLVEHLPSAEDAIGAMVAAVRPGGWLVVEDLDWSTVSTVDPPSPAHERVLRALRELFDTMSYDPCCGRTLPRALRRAGLDDVGFRAEPRPLTADRERGVPLWEMFVDQLAPHLLGGGLLTQADLDAFHRLWHDGESTGFGPLMVSAWGRLPGGA</sequence>
<proteinExistence type="predicted"/>
<organism evidence="3 4">
    <name type="scientific">Saccharopolyspora rosea</name>
    <dbReference type="NCBI Taxonomy" id="524884"/>
    <lineage>
        <taxon>Bacteria</taxon>
        <taxon>Bacillati</taxon>
        <taxon>Actinomycetota</taxon>
        <taxon>Actinomycetes</taxon>
        <taxon>Pseudonocardiales</taxon>
        <taxon>Pseudonocardiaceae</taxon>
        <taxon>Saccharopolyspora</taxon>
    </lineage>
</organism>
<dbReference type="GO" id="GO:0008168">
    <property type="term" value="F:methyltransferase activity"/>
    <property type="evidence" value="ECO:0007669"/>
    <property type="project" value="UniProtKB-KW"/>
</dbReference>
<dbReference type="EMBL" id="JBHTIW010000005">
    <property type="protein sequence ID" value="MFD0920015.1"/>
    <property type="molecule type" value="Genomic_DNA"/>
</dbReference>
<protein>
    <submittedName>
        <fullName evidence="3">Methyltransferase domain-containing protein</fullName>
    </submittedName>
</protein>
<dbReference type="SUPFAM" id="SSF53335">
    <property type="entry name" value="S-adenosyl-L-methionine-dependent methyltransferases"/>
    <property type="match status" value="1"/>
</dbReference>
<dbReference type="PANTHER" id="PTHR43861">
    <property type="entry name" value="TRANS-ACONITATE 2-METHYLTRANSFERASE-RELATED"/>
    <property type="match status" value="1"/>
</dbReference>
<evidence type="ECO:0000259" key="2">
    <source>
        <dbReference type="Pfam" id="PF08241"/>
    </source>
</evidence>